<gene>
    <name evidence="1" type="ORF">E1263_31760</name>
</gene>
<proteinExistence type="predicted"/>
<protein>
    <submittedName>
        <fullName evidence="1">Uncharacterized protein</fullName>
    </submittedName>
</protein>
<dbReference type="RefSeq" id="WP_132174110.1">
    <property type="nucleotide sequence ID" value="NZ_SMKX01000127.1"/>
</dbReference>
<organism evidence="1 2">
    <name type="scientific">Kribbella antibiotica</name>
    <dbReference type="NCBI Taxonomy" id="190195"/>
    <lineage>
        <taxon>Bacteria</taxon>
        <taxon>Bacillati</taxon>
        <taxon>Actinomycetota</taxon>
        <taxon>Actinomycetes</taxon>
        <taxon>Propionibacteriales</taxon>
        <taxon>Kribbellaceae</taxon>
        <taxon>Kribbella</taxon>
    </lineage>
</organism>
<sequence length="63" mass="6859">MTGEREEFLAGLQAEVEQELTVLDSAAPDTELPVEQWTIDPAEEAMEKASLQSLLGAVKALEE</sequence>
<comment type="caution">
    <text evidence="1">The sequence shown here is derived from an EMBL/GenBank/DDBJ whole genome shotgun (WGS) entry which is preliminary data.</text>
</comment>
<dbReference type="EMBL" id="SMKX01000127">
    <property type="protein sequence ID" value="TDD49781.1"/>
    <property type="molecule type" value="Genomic_DNA"/>
</dbReference>
<keyword evidence="2" id="KW-1185">Reference proteome</keyword>
<evidence type="ECO:0000313" key="2">
    <source>
        <dbReference type="Proteomes" id="UP000295124"/>
    </source>
</evidence>
<dbReference type="Proteomes" id="UP000295124">
    <property type="component" value="Unassembled WGS sequence"/>
</dbReference>
<dbReference type="OrthoDB" id="3392539at2"/>
<dbReference type="AlphaFoldDB" id="A0A4R4YWG3"/>
<evidence type="ECO:0000313" key="1">
    <source>
        <dbReference type="EMBL" id="TDD49781.1"/>
    </source>
</evidence>
<reference evidence="1 2" key="1">
    <citation type="submission" date="2019-03" db="EMBL/GenBank/DDBJ databases">
        <title>Draft genome sequences of novel Actinobacteria.</title>
        <authorList>
            <person name="Sahin N."/>
            <person name="Ay H."/>
            <person name="Saygin H."/>
        </authorList>
    </citation>
    <scope>NUCLEOTIDE SEQUENCE [LARGE SCALE GENOMIC DNA]</scope>
    <source>
        <strain evidence="1 2">JCM 13523</strain>
    </source>
</reference>
<accession>A0A4R4YWG3</accession>
<name>A0A4R4YWG3_9ACTN</name>